<evidence type="ECO:0000256" key="1">
    <source>
        <dbReference type="ARBA" id="ARBA00004141"/>
    </source>
</evidence>
<protein>
    <submittedName>
        <fullName evidence="8">Tetracycline resistance protein</fullName>
    </submittedName>
</protein>
<feature type="transmembrane region" description="Helical" evidence="6">
    <location>
        <begin position="156"/>
        <end position="180"/>
    </location>
</feature>
<feature type="transmembrane region" description="Helical" evidence="6">
    <location>
        <begin position="272"/>
        <end position="291"/>
    </location>
</feature>
<keyword evidence="2" id="KW-0813">Transport</keyword>
<proteinExistence type="predicted"/>
<feature type="transmembrane region" description="Helical" evidence="6">
    <location>
        <begin position="122"/>
        <end position="144"/>
    </location>
</feature>
<dbReference type="Pfam" id="PF07690">
    <property type="entry name" value="MFS_1"/>
    <property type="match status" value="1"/>
</dbReference>
<keyword evidence="3 6" id="KW-0812">Transmembrane</keyword>
<dbReference type="InterPro" id="IPR020846">
    <property type="entry name" value="MFS_dom"/>
</dbReference>
<feature type="transmembrane region" description="Helical" evidence="6">
    <location>
        <begin position="62"/>
        <end position="86"/>
    </location>
</feature>
<feature type="transmembrane region" description="Helical" evidence="6">
    <location>
        <begin position="186"/>
        <end position="204"/>
    </location>
</feature>
<evidence type="ECO:0000256" key="4">
    <source>
        <dbReference type="ARBA" id="ARBA00022989"/>
    </source>
</evidence>
<organism evidence="8 9">
    <name type="scientific">Burkholderia singularis</name>
    <dbReference type="NCBI Taxonomy" id="1503053"/>
    <lineage>
        <taxon>Bacteria</taxon>
        <taxon>Pseudomonadati</taxon>
        <taxon>Pseudomonadota</taxon>
        <taxon>Betaproteobacteria</taxon>
        <taxon>Burkholderiales</taxon>
        <taxon>Burkholderiaceae</taxon>
        <taxon>Burkholderia</taxon>
        <taxon>pseudomallei group</taxon>
    </lineage>
</organism>
<evidence type="ECO:0000313" key="9">
    <source>
        <dbReference type="Proteomes" id="UP000198460"/>
    </source>
</evidence>
<dbReference type="SUPFAM" id="SSF103473">
    <property type="entry name" value="MFS general substrate transporter"/>
    <property type="match status" value="1"/>
</dbReference>
<comment type="subcellular location">
    <subcellularLocation>
        <location evidence="1">Membrane</location>
        <topology evidence="1">Multi-pass membrane protein</topology>
    </subcellularLocation>
</comment>
<keyword evidence="5 6" id="KW-0472">Membrane</keyword>
<dbReference type="PROSITE" id="PS50850">
    <property type="entry name" value="MFS"/>
    <property type="match status" value="1"/>
</dbReference>
<evidence type="ECO:0000256" key="3">
    <source>
        <dbReference type="ARBA" id="ARBA00022692"/>
    </source>
</evidence>
<evidence type="ECO:0000313" key="8">
    <source>
        <dbReference type="EMBL" id="SMF98391.1"/>
    </source>
</evidence>
<evidence type="ECO:0000256" key="2">
    <source>
        <dbReference type="ARBA" id="ARBA00022448"/>
    </source>
</evidence>
<evidence type="ECO:0000256" key="5">
    <source>
        <dbReference type="ARBA" id="ARBA00023136"/>
    </source>
</evidence>
<gene>
    <name evidence="8" type="ORF">BSIN_1674</name>
</gene>
<name>A0A238GZI2_9BURK</name>
<evidence type="ECO:0000256" key="6">
    <source>
        <dbReference type="SAM" id="Phobius"/>
    </source>
</evidence>
<dbReference type="InterPro" id="IPR001958">
    <property type="entry name" value="Tet-R_TetA/multi-R_MdtG-like"/>
</dbReference>
<accession>A0A238GZI2</accession>
<feature type="transmembrane region" description="Helical" evidence="6">
    <location>
        <begin position="29"/>
        <end position="50"/>
    </location>
</feature>
<feature type="transmembrane region" description="Helical" evidence="6">
    <location>
        <begin position="98"/>
        <end position="116"/>
    </location>
</feature>
<keyword evidence="4 6" id="KW-1133">Transmembrane helix</keyword>
<dbReference type="AlphaFoldDB" id="A0A238GZI2"/>
<feature type="domain" description="Major facilitator superfamily (MFS) profile" evidence="7">
    <location>
        <begin position="28"/>
        <end position="414"/>
    </location>
</feature>
<feature type="transmembrane region" description="Helical" evidence="6">
    <location>
        <begin position="238"/>
        <end position="260"/>
    </location>
</feature>
<dbReference type="RefSeq" id="WP_089339421.1">
    <property type="nucleotide sequence ID" value="NZ_FXAN01000025.1"/>
</dbReference>
<dbReference type="PANTHER" id="PTHR23504">
    <property type="entry name" value="MAJOR FACILITATOR SUPERFAMILY DOMAIN-CONTAINING PROTEIN 10"/>
    <property type="match status" value="1"/>
</dbReference>
<dbReference type="Proteomes" id="UP000198460">
    <property type="component" value="Unassembled WGS sequence"/>
</dbReference>
<feature type="transmembrane region" description="Helical" evidence="6">
    <location>
        <begin position="391"/>
        <end position="410"/>
    </location>
</feature>
<dbReference type="Gene3D" id="1.20.1250.20">
    <property type="entry name" value="MFS general substrate transporter like domains"/>
    <property type="match status" value="1"/>
</dbReference>
<dbReference type="PANTHER" id="PTHR23504:SF15">
    <property type="entry name" value="MAJOR FACILITATOR SUPERFAMILY (MFS) PROFILE DOMAIN-CONTAINING PROTEIN"/>
    <property type="match status" value="1"/>
</dbReference>
<dbReference type="InterPro" id="IPR036259">
    <property type="entry name" value="MFS_trans_sf"/>
</dbReference>
<dbReference type="PRINTS" id="PR01035">
    <property type="entry name" value="TCRTETA"/>
</dbReference>
<dbReference type="GO" id="GO:0022857">
    <property type="term" value="F:transmembrane transporter activity"/>
    <property type="evidence" value="ECO:0007669"/>
    <property type="project" value="InterPro"/>
</dbReference>
<dbReference type="EMBL" id="FXAN01000025">
    <property type="protein sequence ID" value="SMF98391.1"/>
    <property type="molecule type" value="Genomic_DNA"/>
</dbReference>
<dbReference type="GO" id="GO:0016020">
    <property type="term" value="C:membrane"/>
    <property type="evidence" value="ECO:0007669"/>
    <property type="project" value="UniProtKB-SubCell"/>
</dbReference>
<dbReference type="InterPro" id="IPR011701">
    <property type="entry name" value="MFS"/>
</dbReference>
<reference evidence="8 9" key="1">
    <citation type="submission" date="2017-04" db="EMBL/GenBank/DDBJ databases">
        <authorList>
            <person name="Afonso C.L."/>
            <person name="Miller P.J."/>
            <person name="Scott M.A."/>
            <person name="Spackman E."/>
            <person name="Goraichik I."/>
            <person name="Dimitrov K.M."/>
            <person name="Suarez D.L."/>
            <person name="Swayne D.E."/>
        </authorList>
    </citation>
    <scope>NUCLEOTIDE SEQUENCE [LARGE SCALE GENOMIC DNA]</scope>
    <source>
        <strain evidence="8">LMG 28154</strain>
    </source>
</reference>
<evidence type="ECO:0000259" key="7">
    <source>
        <dbReference type="PROSITE" id="PS50850"/>
    </source>
</evidence>
<sequence>MDSREQTIGAACVDAAATAPARPGISRDVWIILATLAVDAVGLGVAIPVLPDLLAAVGARPAQVPVMLGSLIACFYFMQFVFGPLVGSVSDSWGRRPVLLVALGGCAASYAIGATARGYGWLLAGHVLAGVTASSAAVATAYLADVTPPALRSRRFALASSVLGLGLIAGPAFGGLLGALGPRVPFIAAGAVALLNFVSAAFFLRESLPAQRRVPFSWARASLVGSLRLVRRDRVFRGLLAAVCFGMIAYGIYLSCFVLANATRLGWGPRENGFALAGLGLGITLTQTLLLPRLVVRLGEHRTALLGFGLFVLAYGVYSQADSVALIVVALVLHSLSLISDPSVRSLISVHAGAQRQGEYQGALVCLTGLASSIAPLLGGKLFDYFTRPGAVLFFPGVPFIFAALLYALAMRVVWRAMRGHARAVRE</sequence>